<dbReference type="GO" id="GO:0034473">
    <property type="term" value="P:U1 snRNA 3'-end processing"/>
    <property type="evidence" value="ECO:0007669"/>
    <property type="project" value="TreeGrafter"/>
</dbReference>
<dbReference type="AlphaFoldDB" id="A0A9P4Q003"/>
<evidence type="ECO:0000256" key="3">
    <source>
        <dbReference type="ARBA" id="ARBA00006678"/>
    </source>
</evidence>
<dbReference type="GO" id="GO:0000467">
    <property type="term" value="P:exonucleolytic trimming to generate mature 3'-end of 5.8S rRNA from tricistronic rRNA transcript (SSU-rRNA, 5.8S rRNA, LSU-rRNA)"/>
    <property type="evidence" value="ECO:0007669"/>
    <property type="project" value="TreeGrafter"/>
</dbReference>
<dbReference type="InterPro" id="IPR050590">
    <property type="entry name" value="Exosome_comp_Rrp42_subfam"/>
</dbReference>
<dbReference type="InterPro" id="IPR001247">
    <property type="entry name" value="ExoRNase_PH_dom1"/>
</dbReference>
<evidence type="ECO:0000313" key="14">
    <source>
        <dbReference type="EMBL" id="KAF2718052.1"/>
    </source>
</evidence>
<evidence type="ECO:0000259" key="12">
    <source>
        <dbReference type="Pfam" id="PF01138"/>
    </source>
</evidence>
<dbReference type="GO" id="GO:0035925">
    <property type="term" value="F:mRNA 3'-UTR AU-rich region binding"/>
    <property type="evidence" value="ECO:0007669"/>
    <property type="project" value="TreeGrafter"/>
</dbReference>
<evidence type="ECO:0000313" key="15">
    <source>
        <dbReference type="Proteomes" id="UP000799441"/>
    </source>
</evidence>
<feature type="domain" description="Exoribonuclease phosphorolytic" evidence="12">
    <location>
        <begin position="33"/>
        <end position="167"/>
    </location>
</feature>
<evidence type="ECO:0000256" key="8">
    <source>
        <dbReference type="ARBA" id="ARBA00022884"/>
    </source>
</evidence>
<evidence type="ECO:0000256" key="6">
    <source>
        <dbReference type="ARBA" id="ARBA00022552"/>
    </source>
</evidence>
<dbReference type="InterPro" id="IPR036345">
    <property type="entry name" value="ExoRNase_PH_dom2_sf"/>
</dbReference>
<dbReference type="GO" id="GO:0071038">
    <property type="term" value="P:TRAMP-dependent tRNA surveillance pathway"/>
    <property type="evidence" value="ECO:0007669"/>
    <property type="project" value="TreeGrafter"/>
</dbReference>
<dbReference type="SUPFAM" id="SSF54211">
    <property type="entry name" value="Ribosomal protein S5 domain 2-like"/>
    <property type="match status" value="1"/>
</dbReference>
<protein>
    <recommendedName>
        <fullName evidence="4">Exosome complex component RRP45</fullName>
    </recommendedName>
    <alternativeName>
        <fullName evidence="10">Ribosomal RNA-processing protein 45</fullName>
    </alternativeName>
</protein>
<dbReference type="SUPFAM" id="SSF55666">
    <property type="entry name" value="Ribonuclease PH domain 2-like"/>
    <property type="match status" value="1"/>
</dbReference>
<evidence type="ECO:0000256" key="5">
    <source>
        <dbReference type="ARBA" id="ARBA00022490"/>
    </source>
</evidence>
<keyword evidence="9" id="KW-0539">Nucleus</keyword>
<dbReference type="InterPro" id="IPR020568">
    <property type="entry name" value="Ribosomal_Su5_D2-typ_SF"/>
</dbReference>
<evidence type="ECO:0000259" key="13">
    <source>
        <dbReference type="Pfam" id="PF03725"/>
    </source>
</evidence>
<evidence type="ECO:0000256" key="2">
    <source>
        <dbReference type="ARBA" id="ARBA00004604"/>
    </source>
</evidence>
<evidence type="ECO:0000256" key="4">
    <source>
        <dbReference type="ARBA" id="ARBA00019572"/>
    </source>
</evidence>
<dbReference type="Gene3D" id="3.30.230.70">
    <property type="entry name" value="GHMP Kinase, N-terminal domain"/>
    <property type="match status" value="1"/>
</dbReference>
<comment type="subcellular location">
    <subcellularLocation>
        <location evidence="1">Cytoplasm</location>
    </subcellularLocation>
    <subcellularLocation>
        <location evidence="2">Nucleus</location>
        <location evidence="2">Nucleolus</location>
    </subcellularLocation>
</comment>
<dbReference type="InterPro" id="IPR015847">
    <property type="entry name" value="ExoRNase_PH_dom2"/>
</dbReference>
<dbReference type="PANTHER" id="PTHR11097:SF14">
    <property type="entry name" value="EXOSOME COMPLEX COMPONENT RRP45"/>
    <property type="match status" value="1"/>
</dbReference>
<dbReference type="GO" id="GO:0034475">
    <property type="term" value="P:U4 snRNA 3'-end processing"/>
    <property type="evidence" value="ECO:0007669"/>
    <property type="project" value="TreeGrafter"/>
</dbReference>
<dbReference type="GO" id="GO:0071035">
    <property type="term" value="P:nuclear polyadenylation-dependent rRNA catabolic process"/>
    <property type="evidence" value="ECO:0007669"/>
    <property type="project" value="TreeGrafter"/>
</dbReference>
<dbReference type="GO" id="GO:0016075">
    <property type="term" value="P:rRNA catabolic process"/>
    <property type="evidence" value="ECO:0007669"/>
    <property type="project" value="TreeGrafter"/>
</dbReference>
<dbReference type="GO" id="GO:0071028">
    <property type="term" value="P:nuclear mRNA surveillance"/>
    <property type="evidence" value="ECO:0007669"/>
    <property type="project" value="TreeGrafter"/>
</dbReference>
<dbReference type="EMBL" id="MU003831">
    <property type="protein sequence ID" value="KAF2718052.1"/>
    <property type="molecule type" value="Genomic_DNA"/>
</dbReference>
<keyword evidence="7" id="KW-0271">Exosome</keyword>
<keyword evidence="8" id="KW-0694">RNA-binding</keyword>
<name>A0A9P4Q003_9PEZI</name>
<gene>
    <name evidence="14" type="ORF">K431DRAFT_322697</name>
</gene>
<dbReference type="FunFam" id="3.30.230.70:FF:000005">
    <property type="entry name" value="Exosome complex component RRP45"/>
    <property type="match status" value="1"/>
</dbReference>
<keyword evidence="6" id="KW-0698">rRNA processing</keyword>
<keyword evidence="15" id="KW-1185">Reference proteome</keyword>
<comment type="similarity">
    <text evidence="3">Belongs to the RNase PH family.</text>
</comment>
<keyword evidence="5" id="KW-0963">Cytoplasm</keyword>
<feature type="domain" description="Exoribonuclease phosphorolytic" evidence="13">
    <location>
        <begin position="194"/>
        <end position="263"/>
    </location>
</feature>
<feature type="region of interest" description="Disordered" evidence="11">
    <location>
        <begin position="285"/>
        <end position="309"/>
    </location>
</feature>
<organism evidence="14 15">
    <name type="scientific">Polychaeton citri CBS 116435</name>
    <dbReference type="NCBI Taxonomy" id="1314669"/>
    <lineage>
        <taxon>Eukaryota</taxon>
        <taxon>Fungi</taxon>
        <taxon>Dikarya</taxon>
        <taxon>Ascomycota</taxon>
        <taxon>Pezizomycotina</taxon>
        <taxon>Dothideomycetes</taxon>
        <taxon>Dothideomycetidae</taxon>
        <taxon>Capnodiales</taxon>
        <taxon>Capnodiaceae</taxon>
        <taxon>Polychaeton</taxon>
    </lineage>
</organism>
<dbReference type="OrthoDB" id="10264038at2759"/>
<dbReference type="GO" id="GO:0000176">
    <property type="term" value="C:nuclear exosome (RNase complex)"/>
    <property type="evidence" value="ECO:0007669"/>
    <property type="project" value="TreeGrafter"/>
</dbReference>
<dbReference type="PANTHER" id="PTHR11097">
    <property type="entry name" value="EXOSOME COMPLEX EXONUCLEASE RIBOSOMAL RNA PROCESSING PROTEIN"/>
    <property type="match status" value="1"/>
</dbReference>
<evidence type="ECO:0000256" key="10">
    <source>
        <dbReference type="ARBA" id="ARBA00077933"/>
    </source>
</evidence>
<dbReference type="Proteomes" id="UP000799441">
    <property type="component" value="Unassembled WGS sequence"/>
</dbReference>
<proteinExistence type="inferred from homology"/>
<dbReference type="InterPro" id="IPR033100">
    <property type="entry name" value="Rrp45"/>
</dbReference>
<accession>A0A9P4Q003</accession>
<dbReference type="InterPro" id="IPR027408">
    <property type="entry name" value="PNPase/RNase_PH_dom_sf"/>
</dbReference>
<evidence type="ECO:0000256" key="7">
    <source>
        <dbReference type="ARBA" id="ARBA00022835"/>
    </source>
</evidence>
<evidence type="ECO:0000256" key="11">
    <source>
        <dbReference type="SAM" id="MobiDB-lite"/>
    </source>
</evidence>
<dbReference type="Pfam" id="PF03725">
    <property type="entry name" value="RNase_PH_C"/>
    <property type="match status" value="1"/>
</dbReference>
<evidence type="ECO:0000256" key="9">
    <source>
        <dbReference type="ARBA" id="ARBA00023242"/>
    </source>
</evidence>
<sequence length="309" mass="34114">MPREAVPSNNEREFVRAAIQEQTRLDGRTLDAFRPVSLSFNSNPNTYGTATVSIGKTRVLANVSCEVAKSYADRKFDGIFTISTELSPMAWAGFEVGRQDETELLLSRMLEKTIRRSNALDTESLCIIAGQKCFHVRADIHVLDHDGNILDAACLALVAALAHFRRPDFEVHGEDVKVFSVAERQGIKLSMQHLPFCTTFSLFPSIEVGMQLLLVDATLLEEQCRDGDILVSMNRYGEICQIAKYGGKQIDATTFLATNNLALEKVKAFDSLVKEELANDEKRRNAGGLMAELSAENPRKPGEDSGLVG</sequence>
<reference evidence="14" key="1">
    <citation type="journal article" date="2020" name="Stud. Mycol.">
        <title>101 Dothideomycetes genomes: a test case for predicting lifestyles and emergence of pathogens.</title>
        <authorList>
            <person name="Haridas S."/>
            <person name="Albert R."/>
            <person name="Binder M."/>
            <person name="Bloem J."/>
            <person name="Labutti K."/>
            <person name="Salamov A."/>
            <person name="Andreopoulos B."/>
            <person name="Baker S."/>
            <person name="Barry K."/>
            <person name="Bills G."/>
            <person name="Bluhm B."/>
            <person name="Cannon C."/>
            <person name="Castanera R."/>
            <person name="Culley D."/>
            <person name="Daum C."/>
            <person name="Ezra D."/>
            <person name="Gonzalez J."/>
            <person name="Henrissat B."/>
            <person name="Kuo A."/>
            <person name="Liang C."/>
            <person name="Lipzen A."/>
            <person name="Lutzoni F."/>
            <person name="Magnuson J."/>
            <person name="Mondo S."/>
            <person name="Nolan M."/>
            <person name="Ohm R."/>
            <person name="Pangilinan J."/>
            <person name="Park H.-J."/>
            <person name="Ramirez L."/>
            <person name="Alfaro M."/>
            <person name="Sun H."/>
            <person name="Tritt A."/>
            <person name="Yoshinaga Y."/>
            <person name="Zwiers L.-H."/>
            <person name="Turgeon B."/>
            <person name="Goodwin S."/>
            <person name="Spatafora J."/>
            <person name="Crous P."/>
            <person name="Grigoriev I."/>
        </authorList>
    </citation>
    <scope>NUCLEOTIDE SEQUENCE</scope>
    <source>
        <strain evidence="14">CBS 116435</strain>
    </source>
</reference>
<dbReference type="GO" id="GO:0000177">
    <property type="term" value="C:cytoplasmic exosome (RNase complex)"/>
    <property type="evidence" value="ECO:0007669"/>
    <property type="project" value="TreeGrafter"/>
</dbReference>
<dbReference type="GO" id="GO:0005730">
    <property type="term" value="C:nucleolus"/>
    <property type="evidence" value="ECO:0007669"/>
    <property type="project" value="UniProtKB-SubCell"/>
</dbReference>
<dbReference type="GO" id="GO:0034476">
    <property type="term" value="P:U5 snRNA 3'-end processing"/>
    <property type="evidence" value="ECO:0007669"/>
    <property type="project" value="TreeGrafter"/>
</dbReference>
<evidence type="ECO:0000256" key="1">
    <source>
        <dbReference type="ARBA" id="ARBA00004496"/>
    </source>
</evidence>
<dbReference type="Pfam" id="PF01138">
    <property type="entry name" value="RNase_PH"/>
    <property type="match status" value="1"/>
</dbReference>
<comment type="caution">
    <text evidence="14">The sequence shown here is derived from an EMBL/GenBank/DDBJ whole genome shotgun (WGS) entry which is preliminary data.</text>
</comment>
<dbReference type="CDD" id="cd11368">
    <property type="entry name" value="RNase_PH_RRP45"/>
    <property type="match status" value="1"/>
</dbReference>